<reference evidence="2 3" key="1">
    <citation type="submission" date="2023-10" db="EMBL/GenBank/DDBJ databases">
        <title>Genomes of two closely related lineages of the louse Polyplax serrata with different host specificities.</title>
        <authorList>
            <person name="Martinu J."/>
            <person name="Tarabai H."/>
            <person name="Stefka J."/>
            <person name="Hypsa V."/>
        </authorList>
    </citation>
    <scope>NUCLEOTIDE SEQUENCE [LARGE SCALE GENOMIC DNA]</scope>
    <source>
        <strain evidence="2">HR10_N</strain>
    </source>
</reference>
<dbReference type="EMBL" id="JAWJWE010000002">
    <property type="protein sequence ID" value="KAK6643172.1"/>
    <property type="molecule type" value="Genomic_DNA"/>
</dbReference>
<name>A0AAN8SB81_POLSC</name>
<evidence type="ECO:0000313" key="2">
    <source>
        <dbReference type="EMBL" id="KAK6643172.1"/>
    </source>
</evidence>
<protein>
    <submittedName>
        <fullName evidence="2">Uncharacterized protein</fullName>
    </submittedName>
</protein>
<proteinExistence type="predicted"/>
<feature type="region of interest" description="Disordered" evidence="1">
    <location>
        <begin position="90"/>
        <end position="118"/>
    </location>
</feature>
<dbReference type="Proteomes" id="UP001372834">
    <property type="component" value="Unassembled WGS sequence"/>
</dbReference>
<comment type="caution">
    <text evidence="2">The sequence shown here is derived from an EMBL/GenBank/DDBJ whole genome shotgun (WGS) entry which is preliminary data.</text>
</comment>
<organism evidence="2 3">
    <name type="scientific">Polyplax serrata</name>
    <name type="common">Common mouse louse</name>
    <dbReference type="NCBI Taxonomy" id="468196"/>
    <lineage>
        <taxon>Eukaryota</taxon>
        <taxon>Metazoa</taxon>
        <taxon>Ecdysozoa</taxon>
        <taxon>Arthropoda</taxon>
        <taxon>Hexapoda</taxon>
        <taxon>Insecta</taxon>
        <taxon>Pterygota</taxon>
        <taxon>Neoptera</taxon>
        <taxon>Paraneoptera</taxon>
        <taxon>Psocodea</taxon>
        <taxon>Troctomorpha</taxon>
        <taxon>Phthiraptera</taxon>
        <taxon>Anoplura</taxon>
        <taxon>Polyplacidae</taxon>
        <taxon>Polyplax</taxon>
    </lineage>
</organism>
<gene>
    <name evidence="2" type="ORF">RUM43_004675</name>
</gene>
<evidence type="ECO:0000313" key="3">
    <source>
        <dbReference type="Proteomes" id="UP001372834"/>
    </source>
</evidence>
<sequence>MLLVRCQPNVTKSNNFAFQEGFRGDILNSTAPEESSERRRAKHLEIAEKMGCFKLRCHWLVNGFIIFSRKCSLVLYKDVQNKTMALKGRNAAVRPKPNVKTDMELNPNPQQVQPIPGESKPQRTFRLILTSLQFLLR</sequence>
<dbReference type="AlphaFoldDB" id="A0AAN8SB81"/>
<accession>A0AAN8SB81</accession>
<evidence type="ECO:0000256" key="1">
    <source>
        <dbReference type="SAM" id="MobiDB-lite"/>
    </source>
</evidence>